<reference evidence="3 5" key="1">
    <citation type="submission" date="2019-09" db="EMBL/GenBank/DDBJ databases">
        <title>Draft genome sequence assemblies of isolates from the urinary tract.</title>
        <authorList>
            <person name="Mores C.R."/>
            <person name="Putonti C."/>
            <person name="Wolfe A.J."/>
        </authorList>
    </citation>
    <scope>NUCLEOTIDE SEQUENCE [LARGE SCALE GENOMIC DNA]</scope>
    <source>
        <strain evidence="3 5">UMB246</strain>
    </source>
</reference>
<sequence>MTFRLVQVLNNNVGLASKEDNSQVVIMGKGLTFQKKKGDTIKASAVQKVFKLHEENPSDLTSLLSTIPLDFLTVSYSLIDEAQEKYDYSVEPYIYTTLTTHLYESAKRLTNGKLIETYLPDLEKDYPLPYEIAGYVLDGFATRLNINFPKQEQKSVALHFLNARTDIHTQNQVQRKAVNKNKQILAIVENELNNHQIYRNRDNANDYERLLVHLKYFINRINQKPVPKVLSETIIKEIIKDYPQTFAIVQKINEQIKQKMGLEFTNDEQVYLTIHIQRLIREEEKDDKHNEK</sequence>
<dbReference type="Gene3D" id="2.30.24.10">
    <property type="entry name" value="CAT RNA-binding domain"/>
    <property type="match status" value="1"/>
</dbReference>
<dbReference type="PANTHER" id="PTHR30185:SF15">
    <property type="entry name" value="CRYPTIC BETA-GLUCOSIDE BGL OPERON ANTITERMINATOR"/>
    <property type="match status" value="1"/>
</dbReference>
<dbReference type="KEGG" id="lje:BUE77_05065"/>
<accession>A0A5N1I6D3</accession>
<dbReference type="EMBL" id="VYWW01000032">
    <property type="protein sequence ID" value="KAA9321215.1"/>
    <property type="molecule type" value="Genomic_DNA"/>
</dbReference>
<keyword evidence="1" id="KW-0677">Repeat</keyword>
<gene>
    <name evidence="4" type="ORF">AAC431_08825</name>
    <name evidence="3" type="ORF">F6H94_06790</name>
</gene>
<evidence type="ECO:0000313" key="4">
    <source>
        <dbReference type="EMBL" id="MEL0566007.1"/>
    </source>
</evidence>
<feature type="domain" description="PRD" evidence="2">
    <location>
        <begin position="172"/>
        <end position="286"/>
    </location>
</feature>
<dbReference type="RefSeq" id="WP_006584677.1">
    <property type="nucleotide sequence ID" value="NZ_CATOUV010000001.1"/>
</dbReference>
<proteinExistence type="predicted"/>
<evidence type="ECO:0000313" key="5">
    <source>
        <dbReference type="Proteomes" id="UP000327236"/>
    </source>
</evidence>
<evidence type="ECO:0000259" key="2">
    <source>
        <dbReference type="PROSITE" id="PS51372"/>
    </source>
</evidence>
<dbReference type="Pfam" id="PF00874">
    <property type="entry name" value="PRD"/>
    <property type="match status" value="2"/>
</dbReference>
<name>A0A5N1I6D3_LACJE</name>
<dbReference type="AlphaFoldDB" id="A0A5N1I6D3"/>
<dbReference type="Proteomes" id="UP001385848">
    <property type="component" value="Unassembled WGS sequence"/>
</dbReference>
<evidence type="ECO:0000256" key="1">
    <source>
        <dbReference type="ARBA" id="ARBA00022737"/>
    </source>
</evidence>
<reference evidence="4 6" key="2">
    <citation type="submission" date="2024-04" db="EMBL/GenBank/DDBJ databases">
        <title>Three lactobacilli isolated from voided urine samples from females with type 2 diabetes.</title>
        <authorList>
            <person name="Kula A."/>
            <person name="Stegman N."/>
            <person name="Putonti C."/>
        </authorList>
    </citation>
    <scope>NUCLEOTIDE SEQUENCE [LARGE SCALE GENOMIC DNA]</scope>
    <source>
        <strain evidence="4 6">1855</strain>
    </source>
</reference>
<evidence type="ECO:0000313" key="3">
    <source>
        <dbReference type="EMBL" id="KAA9321215.1"/>
    </source>
</evidence>
<dbReference type="PROSITE" id="PS51372">
    <property type="entry name" value="PRD_2"/>
    <property type="match status" value="2"/>
</dbReference>
<dbReference type="OrthoDB" id="9813552at2"/>
<comment type="caution">
    <text evidence="3">The sequence shown here is derived from an EMBL/GenBank/DDBJ whole genome shotgun (WGS) entry which is preliminary data.</text>
</comment>
<evidence type="ECO:0000313" key="6">
    <source>
        <dbReference type="Proteomes" id="UP001385848"/>
    </source>
</evidence>
<dbReference type="GO" id="GO:0003723">
    <property type="term" value="F:RNA binding"/>
    <property type="evidence" value="ECO:0007669"/>
    <property type="project" value="InterPro"/>
</dbReference>
<dbReference type="InterPro" id="IPR036650">
    <property type="entry name" value="CAT_RNA-bd_dom_sf"/>
</dbReference>
<keyword evidence="6" id="KW-1185">Reference proteome</keyword>
<dbReference type="Pfam" id="PF03123">
    <property type="entry name" value="CAT_RBD"/>
    <property type="match status" value="1"/>
</dbReference>
<dbReference type="EMBL" id="JBBVUL010000025">
    <property type="protein sequence ID" value="MEL0566007.1"/>
    <property type="molecule type" value="Genomic_DNA"/>
</dbReference>
<organism evidence="3 5">
    <name type="scientific">Lactobacillus jensenii</name>
    <dbReference type="NCBI Taxonomy" id="109790"/>
    <lineage>
        <taxon>Bacteria</taxon>
        <taxon>Bacillati</taxon>
        <taxon>Bacillota</taxon>
        <taxon>Bacilli</taxon>
        <taxon>Lactobacillales</taxon>
        <taxon>Lactobacillaceae</taxon>
        <taxon>Lactobacillus</taxon>
    </lineage>
</organism>
<dbReference type="InterPro" id="IPR011608">
    <property type="entry name" value="PRD"/>
</dbReference>
<dbReference type="InterPro" id="IPR004341">
    <property type="entry name" value="CAT_RNA-bd_dom"/>
</dbReference>
<dbReference type="Proteomes" id="UP000327236">
    <property type="component" value="Unassembled WGS sequence"/>
</dbReference>
<dbReference type="SUPFAM" id="SSF63520">
    <property type="entry name" value="PTS-regulatory domain, PRD"/>
    <property type="match status" value="2"/>
</dbReference>
<protein>
    <submittedName>
        <fullName evidence="3">PRD domain-containing protein</fullName>
    </submittedName>
</protein>
<dbReference type="Gene3D" id="1.10.1790.10">
    <property type="entry name" value="PRD domain"/>
    <property type="match status" value="2"/>
</dbReference>
<dbReference type="SUPFAM" id="SSF50151">
    <property type="entry name" value="SacY-like RNA-binding domain"/>
    <property type="match status" value="1"/>
</dbReference>
<feature type="domain" description="PRD" evidence="2">
    <location>
        <begin position="66"/>
        <end position="170"/>
    </location>
</feature>
<dbReference type="GeneID" id="31743081"/>
<dbReference type="InterPro" id="IPR036634">
    <property type="entry name" value="PRD_sf"/>
</dbReference>
<dbReference type="InterPro" id="IPR050661">
    <property type="entry name" value="BglG_antiterminators"/>
</dbReference>
<dbReference type="SMART" id="SM01061">
    <property type="entry name" value="CAT_RBD"/>
    <property type="match status" value="1"/>
</dbReference>
<dbReference type="PANTHER" id="PTHR30185">
    <property type="entry name" value="CRYPTIC BETA-GLUCOSIDE BGL OPERON ANTITERMINATOR"/>
    <property type="match status" value="1"/>
</dbReference>
<dbReference type="GO" id="GO:0006355">
    <property type="term" value="P:regulation of DNA-templated transcription"/>
    <property type="evidence" value="ECO:0007669"/>
    <property type="project" value="InterPro"/>
</dbReference>